<feature type="compositionally biased region" description="Basic and acidic residues" evidence="1">
    <location>
        <begin position="50"/>
        <end position="59"/>
    </location>
</feature>
<keyword evidence="3" id="KW-1185">Reference proteome</keyword>
<evidence type="ECO:0000313" key="2">
    <source>
        <dbReference type="EMBL" id="ARP86285.1"/>
    </source>
</evidence>
<name>A0A1W6YYV0_9BORD</name>
<dbReference type="RefSeq" id="WP_086072122.1">
    <property type="nucleotide sequence ID" value="NZ_CP021109.1"/>
</dbReference>
<dbReference type="EMBL" id="CP021109">
    <property type="protein sequence ID" value="ARP86285.1"/>
    <property type="molecule type" value="Genomic_DNA"/>
</dbReference>
<organism evidence="2 3">
    <name type="scientific">Bordetella genomosp. 9</name>
    <dbReference type="NCBI Taxonomy" id="1416803"/>
    <lineage>
        <taxon>Bacteria</taxon>
        <taxon>Pseudomonadati</taxon>
        <taxon>Pseudomonadota</taxon>
        <taxon>Betaproteobacteria</taxon>
        <taxon>Burkholderiales</taxon>
        <taxon>Alcaligenaceae</taxon>
        <taxon>Bordetella</taxon>
    </lineage>
</organism>
<proteinExistence type="predicted"/>
<feature type="region of interest" description="Disordered" evidence="1">
    <location>
        <begin position="38"/>
        <end position="59"/>
    </location>
</feature>
<evidence type="ECO:0000256" key="1">
    <source>
        <dbReference type="SAM" id="MobiDB-lite"/>
    </source>
</evidence>
<dbReference type="AlphaFoldDB" id="A0A1W6YYV0"/>
<protein>
    <submittedName>
        <fullName evidence="2">Uncharacterized protein</fullName>
    </submittedName>
</protein>
<dbReference type="Proteomes" id="UP000194139">
    <property type="component" value="Chromosome"/>
</dbReference>
<accession>A0A1W6YYV0</accession>
<sequence>MSTQTQLDRIEQNQQIIIEQNNRLLEAFAALAEEEEQEELAVSLDGEYAGSERDQDQPL</sequence>
<reference evidence="2 3" key="1">
    <citation type="submission" date="2017-05" db="EMBL/GenBank/DDBJ databases">
        <title>Complete and WGS of Bordetella genogroups.</title>
        <authorList>
            <person name="Spilker T."/>
            <person name="LiPuma J."/>
        </authorList>
    </citation>
    <scope>NUCLEOTIDE SEQUENCE [LARGE SCALE GENOMIC DNA]</scope>
    <source>
        <strain evidence="2 3">AU17164</strain>
    </source>
</reference>
<gene>
    <name evidence="2" type="ORF">CAL13_08800</name>
</gene>
<evidence type="ECO:0000313" key="3">
    <source>
        <dbReference type="Proteomes" id="UP000194139"/>
    </source>
</evidence>